<dbReference type="RefSeq" id="XP_033657013.1">
    <property type="nucleotide sequence ID" value="XM_033800671.1"/>
</dbReference>
<dbReference type="AlphaFoldDB" id="A0A6A6JTA6"/>
<dbReference type="PANTHER" id="PTHR39615">
    <property type="entry name" value="YALI0E17897P"/>
    <property type="match status" value="1"/>
</dbReference>
<feature type="compositionally biased region" description="Low complexity" evidence="1">
    <location>
        <begin position="183"/>
        <end position="199"/>
    </location>
</feature>
<dbReference type="EMBL" id="ML986486">
    <property type="protein sequence ID" value="KAF2279474.1"/>
    <property type="molecule type" value="Genomic_DNA"/>
</dbReference>
<feature type="region of interest" description="Disordered" evidence="1">
    <location>
        <begin position="95"/>
        <end position="120"/>
    </location>
</feature>
<evidence type="ECO:0000256" key="1">
    <source>
        <dbReference type="SAM" id="MobiDB-lite"/>
    </source>
</evidence>
<keyword evidence="3" id="KW-1185">Reference proteome</keyword>
<protein>
    <submittedName>
        <fullName evidence="2">Uncharacterized protein</fullName>
    </submittedName>
</protein>
<feature type="compositionally biased region" description="Polar residues" evidence="1">
    <location>
        <begin position="201"/>
        <end position="212"/>
    </location>
</feature>
<dbReference type="OrthoDB" id="5408025at2759"/>
<dbReference type="PANTHER" id="PTHR39615:SF1">
    <property type="entry name" value="YALI0E17897P"/>
    <property type="match status" value="1"/>
</dbReference>
<accession>A0A6A6JTA6</accession>
<dbReference type="Proteomes" id="UP000800097">
    <property type="component" value="Unassembled WGS sequence"/>
</dbReference>
<evidence type="ECO:0000313" key="3">
    <source>
        <dbReference type="Proteomes" id="UP000800097"/>
    </source>
</evidence>
<reference evidence="2" key="1">
    <citation type="journal article" date="2020" name="Stud. Mycol.">
        <title>101 Dothideomycetes genomes: a test case for predicting lifestyles and emergence of pathogens.</title>
        <authorList>
            <person name="Haridas S."/>
            <person name="Albert R."/>
            <person name="Binder M."/>
            <person name="Bloem J."/>
            <person name="Labutti K."/>
            <person name="Salamov A."/>
            <person name="Andreopoulos B."/>
            <person name="Baker S."/>
            <person name="Barry K."/>
            <person name="Bills G."/>
            <person name="Bluhm B."/>
            <person name="Cannon C."/>
            <person name="Castanera R."/>
            <person name="Culley D."/>
            <person name="Daum C."/>
            <person name="Ezra D."/>
            <person name="Gonzalez J."/>
            <person name="Henrissat B."/>
            <person name="Kuo A."/>
            <person name="Liang C."/>
            <person name="Lipzen A."/>
            <person name="Lutzoni F."/>
            <person name="Magnuson J."/>
            <person name="Mondo S."/>
            <person name="Nolan M."/>
            <person name="Ohm R."/>
            <person name="Pangilinan J."/>
            <person name="Park H.-J."/>
            <person name="Ramirez L."/>
            <person name="Alfaro M."/>
            <person name="Sun H."/>
            <person name="Tritt A."/>
            <person name="Yoshinaga Y."/>
            <person name="Zwiers L.-H."/>
            <person name="Turgeon B."/>
            <person name="Goodwin S."/>
            <person name="Spatafora J."/>
            <person name="Crous P."/>
            <person name="Grigoriev I."/>
        </authorList>
    </citation>
    <scope>NUCLEOTIDE SEQUENCE</scope>
    <source>
        <strain evidence="2">CBS 379.55</strain>
    </source>
</reference>
<feature type="region of interest" description="Disordered" evidence="1">
    <location>
        <begin position="143"/>
        <end position="212"/>
    </location>
</feature>
<dbReference type="Pfam" id="PF14618">
    <property type="entry name" value="DUF4452"/>
    <property type="match status" value="1"/>
</dbReference>
<evidence type="ECO:0000313" key="2">
    <source>
        <dbReference type="EMBL" id="KAF2279474.1"/>
    </source>
</evidence>
<dbReference type="GeneID" id="54553846"/>
<gene>
    <name evidence="2" type="ORF">EI97DRAFT_455714</name>
</gene>
<organism evidence="2 3">
    <name type="scientific">Westerdykella ornata</name>
    <dbReference type="NCBI Taxonomy" id="318751"/>
    <lineage>
        <taxon>Eukaryota</taxon>
        <taxon>Fungi</taxon>
        <taxon>Dikarya</taxon>
        <taxon>Ascomycota</taxon>
        <taxon>Pezizomycotina</taxon>
        <taxon>Dothideomycetes</taxon>
        <taxon>Pleosporomycetidae</taxon>
        <taxon>Pleosporales</taxon>
        <taxon>Sporormiaceae</taxon>
        <taxon>Westerdykella</taxon>
    </lineage>
</organism>
<name>A0A6A6JTA6_WESOR</name>
<feature type="compositionally biased region" description="Low complexity" evidence="1">
    <location>
        <begin position="95"/>
        <end position="116"/>
    </location>
</feature>
<proteinExistence type="predicted"/>
<sequence length="212" mass="23455">MAQFYNPTAQQHYPAAHVGSYAHNPAHYGGRQRRKTPGAAQHQKQFRQARPVREAVDSAALKAFIRDFEAARGFDVEDDEQFCPFHLLTEDDLQSIHSGSDRSSLSSGSPEQSPLQHQLQPTPTFVLSSVPNPYVPSGYQQAATQTGKQRSSRAVPIMDPNTRDVVSPRTSPRGSHAVPIMDPSTRGVVSPSSSASPTPHRQMQQQFVSRRW</sequence>
<dbReference type="InterPro" id="IPR027915">
    <property type="entry name" value="DUF4452"/>
</dbReference>
<feature type="region of interest" description="Disordered" evidence="1">
    <location>
        <begin position="23"/>
        <end position="52"/>
    </location>
</feature>